<protein>
    <submittedName>
        <fullName evidence="1">Uncharacterized protein</fullName>
    </submittedName>
</protein>
<reference evidence="2" key="1">
    <citation type="submission" date="2019-07" db="EMBL/GenBank/DDBJ databases">
        <title>Shewanella sp. YLB-08 draft genomic sequence.</title>
        <authorList>
            <person name="Yu L."/>
        </authorList>
    </citation>
    <scope>NUCLEOTIDE SEQUENCE [LARGE SCALE GENOMIC DNA]</scope>
    <source>
        <strain evidence="2">JCM 20706</strain>
    </source>
</reference>
<keyword evidence="2" id="KW-1185">Reference proteome</keyword>
<dbReference type="EMBL" id="VKGK01000013">
    <property type="protein sequence ID" value="TRY14096.1"/>
    <property type="molecule type" value="Genomic_DNA"/>
</dbReference>
<dbReference type="OrthoDB" id="9924972at2"/>
<accession>A0A553JNR2</accession>
<dbReference type="RefSeq" id="WP_144040460.1">
    <property type="nucleotide sequence ID" value="NZ_BMPL01000013.1"/>
</dbReference>
<organism evidence="1 2">
    <name type="scientific">Shewanella hanedai</name>
    <name type="common">Alteromonas hanedai</name>
    <dbReference type="NCBI Taxonomy" id="25"/>
    <lineage>
        <taxon>Bacteria</taxon>
        <taxon>Pseudomonadati</taxon>
        <taxon>Pseudomonadota</taxon>
        <taxon>Gammaproteobacteria</taxon>
        <taxon>Alteromonadales</taxon>
        <taxon>Shewanellaceae</taxon>
        <taxon>Shewanella</taxon>
    </lineage>
</organism>
<dbReference type="Proteomes" id="UP000318126">
    <property type="component" value="Unassembled WGS sequence"/>
</dbReference>
<sequence>MNNTELTNMEVWSLNRLYDWLTGKQRDNDLIKQLNHALSGDYYSQDWLIKLWQSNVSQSSINQ</sequence>
<dbReference type="AlphaFoldDB" id="A0A553JNR2"/>
<evidence type="ECO:0000313" key="2">
    <source>
        <dbReference type="Proteomes" id="UP000318126"/>
    </source>
</evidence>
<evidence type="ECO:0000313" key="1">
    <source>
        <dbReference type="EMBL" id="TRY14096.1"/>
    </source>
</evidence>
<proteinExistence type="predicted"/>
<name>A0A553JNR2_SHEHA</name>
<gene>
    <name evidence="1" type="ORF">FN961_12230</name>
</gene>
<comment type="caution">
    <text evidence="1">The sequence shown here is derived from an EMBL/GenBank/DDBJ whole genome shotgun (WGS) entry which is preliminary data.</text>
</comment>